<comment type="caution">
    <text evidence="1">The sequence shown here is derived from an EMBL/GenBank/DDBJ whole genome shotgun (WGS) entry which is preliminary data.</text>
</comment>
<dbReference type="InterPro" id="IPR027417">
    <property type="entry name" value="P-loop_NTPase"/>
</dbReference>
<evidence type="ECO:0000313" key="1">
    <source>
        <dbReference type="EMBL" id="MBP1971789.1"/>
    </source>
</evidence>
<proteinExistence type="predicted"/>
<accession>A0ABS4ILI5</accession>
<gene>
    <name evidence="1" type="ORF">J2Z83_003944</name>
</gene>
<dbReference type="Gene3D" id="3.40.50.300">
    <property type="entry name" value="P-loop containing nucleotide triphosphate hydrolases"/>
    <property type="match status" value="1"/>
</dbReference>
<protein>
    <submittedName>
        <fullName evidence="1">Uncharacterized protein</fullName>
    </submittedName>
</protein>
<dbReference type="EMBL" id="JAGGKX010000038">
    <property type="protein sequence ID" value="MBP1971789.1"/>
    <property type="molecule type" value="Genomic_DNA"/>
</dbReference>
<keyword evidence="2" id="KW-1185">Reference proteome</keyword>
<organism evidence="1 2">
    <name type="scientific">Virgibacillus natechei</name>
    <dbReference type="NCBI Taxonomy" id="1216297"/>
    <lineage>
        <taxon>Bacteria</taxon>
        <taxon>Bacillati</taxon>
        <taxon>Bacillota</taxon>
        <taxon>Bacilli</taxon>
        <taxon>Bacillales</taxon>
        <taxon>Bacillaceae</taxon>
        <taxon>Virgibacillus</taxon>
    </lineage>
</organism>
<reference evidence="1 2" key="1">
    <citation type="submission" date="2021-03" db="EMBL/GenBank/DDBJ databases">
        <title>Genomic Encyclopedia of Type Strains, Phase IV (KMG-IV): sequencing the most valuable type-strain genomes for metagenomic binning, comparative biology and taxonomic classification.</title>
        <authorList>
            <person name="Goeker M."/>
        </authorList>
    </citation>
    <scope>NUCLEOTIDE SEQUENCE [LARGE SCALE GENOMIC DNA]</scope>
    <source>
        <strain evidence="1 2">DSM 25609</strain>
    </source>
</reference>
<sequence length="98" mass="11230">MISDLPEPVVPATKVNHINQYQKLFKQGEASEAMPHLFLISDEFAELKSEQPDFMKETCFYCQNRAFTRYSPYPGNTKACILKNMLAVQSFRNLKGGH</sequence>
<evidence type="ECO:0000313" key="2">
    <source>
        <dbReference type="Proteomes" id="UP001519345"/>
    </source>
</evidence>
<dbReference type="Proteomes" id="UP001519345">
    <property type="component" value="Unassembled WGS sequence"/>
</dbReference>
<name>A0ABS4ILI5_9BACI</name>